<dbReference type="InterPro" id="IPR043504">
    <property type="entry name" value="Peptidase_S1_PA_chymotrypsin"/>
</dbReference>
<gene>
    <name evidence="3" type="ORF">GEV33_003258</name>
</gene>
<evidence type="ECO:0000313" key="3">
    <source>
        <dbReference type="EMBL" id="KAH0819533.1"/>
    </source>
</evidence>
<dbReference type="InterPro" id="IPR051333">
    <property type="entry name" value="CLIP_Serine_Protease"/>
</dbReference>
<dbReference type="PRINTS" id="PR00722">
    <property type="entry name" value="CHYMOTRYPSIN"/>
</dbReference>
<protein>
    <recommendedName>
        <fullName evidence="2">Peptidase S1 domain-containing protein</fullName>
    </recommendedName>
</protein>
<dbReference type="CDD" id="cd00190">
    <property type="entry name" value="Tryp_SPc"/>
    <property type="match status" value="2"/>
</dbReference>
<dbReference type="AlphaFoldDB" id="A0A8J6LHV1"/>
<feature type="domain" description="Peptidase S1" evidence="2">
    <location>
        <begin position="47"/>
        <end position="505"/>
    </location>
</feature>
<evidence type="ECO:0000313" key="4">
    <source>
        <dbReference type="Proteomes" id="UP000719412"/>
    </source>
</evidence>
<dbReference type="FunFam" id="2.40.10.10:FF:000068">
    <property type="entry name" value="transmembrane protease serine 2"/>
    <property type="match status" value="1"/>
</dbReference>
<dbReference type="Proteomes" id="UP000719412">
    <property type="component" value="Unassembled WGS sequence"/>
</dbReference>
<evidence type="ECO:0000256" key="1">
    <source>
        <dbReference type="ARBA" id="ARBA00023157"/>
    </source>
</evidence>
<name>A0A8J6LHV1_TENMO</name>
<dbReference type="PROSITE" id="PS50240">
    <property type="entry name" value="TRYPSIN_DOM"/>
    <property type="match status" value="1"/>
</dbReference>
<keyword evidence="1" id="KW-1015">Disulfide bond</keyword>
<proteinExistence type="predicted"/>
<dbReference type="Gene3D" id="2.40.10.10">
    <property type="entry name" value="Trypsin-like serine proteases"/>
    <property type="match status" value="2"/>
</dbReference>
<dbReference type="SMART" id="SM00020">
    <property type="entry name" value="Tryp_SPc"/>
    <property type="match status" value="2"/>
</dbReference>
<dbReference type="InterPro" id="IPR001314">
    <property type="entry name" value="Peptidase_S1A"/>
</dbReference>
<accession>A0A8J6LHV1</accession>
<dbReference type="PROSITE" id="PS00134">
    <property type="entry name" value="TRYPSIN_HIS"/>
    <property type="match status" value="1"/>
</dbReference>
<sequence length="507" mass="55011">MSVEIKELEATMKSLLSLLVLCTCAPWTFCFQQDAVSISTKLGGARIIGGSSARAGQFPFAAAIYKTTEHGRYFCGGALISNEWILTAGHCVEDIQLGSHTLSTTDGNRVVLTANTSVLHPDFDSMTLQNDVGLIKLNEPVQFSDYISTIFLPSTDLQSDAAVTSIGWGQTDDFSPGPVDHLNYVDVVTMTDSDCKSFYGDQIGDNMFCVEGPYNEGTCLGDLGAPLVRSVLNERHMEHVGISTFLSTNGCESTDPSGYTKTWPYLSWIKNLRIVGGADAKAGEYPFVAAIYTRTNTSTYFCGGALLNTQWVVTAAQCVYGAISFTIHLGSNSLSGSDPNRVTLSSSESEYFPIYNPDTLEHDVGLIKLRMPIELTDYVQPVPQLPGYEIDVDSNCIAVGWGQTSDVDSGLSQTLKEVNLRALNNAECKLYYGPQVTYDMICMSGNYNEGTCIGDTGSPLLQMKDGEYMHVGIASFLSGNGCESTDPSGFTRTIHYIHWIRSIIGPV</sequence>
<dbReference type="FunFam" id="2.40.10.10:FF:000166">
    <property type="entry name" value="Trypsin"/>
    <property type="match status" value="1"/>
</dbReference>
<evidence type="ECO:0000259" key="2">
    <source>
        <dbReference type="PROSITE" id="PS50240"/>
    </source>
</evidence>
<dbReference type="InterPro" id="IPR009003">
    <property type="entry name" value="Peptidase_S1_PA"/>
</dbReference>
<reference evidence="3" key="1">
    <citation type="journal article" date="2020" name="J Insects Food Feed">
        <title>The yellow mealworm (Tenebrio molitor) genome: a resource for the emerging insects as food and feed industry.</title>
        <authorList>
            <person name="Eriksson T."/>
            <person name="Andere A."/>
            <person name="Kelstrup H."/>
            <person name="Emery V."/>
            <person name="Picard C."/>
        </authorList>
    </citation>
    <scope>NUCLEOTIDE SEQUENCE</scope>
    <source>
        <strain evidence="3">Stoneville</strain>
        <tissue evidence="3">Whole head</tissue>
    </source>
</reference>
<dbReference type="InterPro" id="IPR018114">
    <property type="entry name" value="TRYPSIN_HIS"/>
</dbReference>
<dbReference type="PANTHER" id="PTHR24260:SF136">
    <property type="entry name" value="GH08193P-RELATED"/>
    <property type="match status" value="1"/>
</dbReference>
<organism evidence="3 4">
    <name type="scientific">Tenebrio molitor</name>
    <name type="common">Yellow mealworm beetle</name>
    <dbReference type="NCBI Taxonomy" id="7067"/>
    <lineage>
        <taxon>Eukaryota</taxon>
        <taxon>Metazoa</taxon>
        <taxon>Ecdysozoa</taxon>
        <taxon>Arthropoda</taxon>
        <taxon>Hexapoda</taxon>
        <taxon>Insecta</taxon>
        <taxon>Pterygota</taxon>
        <taxon>Neoptera</taxon>
        <taxon>Endopterygota</taxon>
        <taxon>Coleoptera</taxon>
        <taxon>Polyphaga</taxon>
        <taxon>Cucujiformia</taxon>
        <taxon>Tenebrionidae</taxon>
        <taxon>Tenebrio</taxon>
    </lineage>
</organism>
<reference evidence="3" key="2">
    <citation type="submission" date="2021-08" db="EMBL/GenBank/DDBJ databases">
        <authorList>
            <person name="Eriksson T."/>
        </authorList>
    </citation>
    <scope>NUCLEOTIDE SEQUENCE</scope>
    <source>
        <strain evidence="3">Stoneville</strain>
        <tissue evidence="3">Whole head</tissue>
    </source>
</reference>
<dbReference type="GO" id="GO:0006508">
    <property type="term" value="P:proteolysis"/>
    <property type="evidence" value="ECO:0007669"/>
    <property type="project" value="InterPro"/>
</dbReference>
<keyword evidence="4" id="KW-1185">Reference proteome</keyword>
<dbReference type="SUPFAM" id="SSF50494">
    <property type="entry name" value="Trypsin-like serine proteases"/>
    <property type="match status" value="2"/>
</dbReference>
<dbReference type="EMBL" id="JABDTM020014332">
    <property type="protein sequence ID" value="KAH0819533.1"/>
    <property type="molecule type" value="Genomic_DNA"/>
</dbReference>
<dbReference type="InterPro" id="IPR001254">
    <property type="entry name" value="Trypsin_dom"/>
</dbReference>
<dbReference type="Pfam" id="PF00089">
    <property type="entry name" value="Trypsin"/>
    <property type="match status" value="2"/>
</dbReference>
<dbReference type="PANTHER" id="PTHR24260">
    <property type="match status" value="1"/>
</dbReference>
<dbReference type="GO" id="GO:0004252">
    <property type="term" value="F:serine-type endopeptidase activity"/>
    <property type="evidence" value="ECO:0007669"/>
    <property type="project" value="InterPro"/>
</dbReference>
<comment type="caution">
    <text evidence="3">The sequence shown here is derived from an EMBL/GenBank/DDBJ whole genome shotgun (WGS) entry which is preliminary data.</text>
</comment>